<proteinExistence type="predicted"/>
<dbReference type="STRING" id="1095629.A0A0C9X9G9"/>
<gene>
    <name evidence="8" type="ORF">K443DRAFT_681062</name>
</gene>
<dbReference type="Proteomes" id="UP000054477">
    <property type="component" value="Unassembled WGS sequence"/>
</dbReference>
<accession>A0A0C9X9G9</accession>
<comment type="subcellular location">
    <subcellularLocation>
        <location evidence="1">Membrane</location>
        <topology evidence="1">Single-pass membrane protein</topology>
    </subcellularLocation>
</comment>
<dbReference type="Pfam" id="PF01822">
    <property type="entry name" value="WSC"/>
    <property type="match status" value="2"/>
</dbReference>
<keyword evidence="3" id="KW-0732">Signal</keyword>
<dbReference type="PROSITE" id="PS51212">
    <property type="entry name" value="WSC"/>
    <property type="match status" value="2"/>
</dbReference>
<evidence type="ECO:0000256" key="2">
    <source>
        <dbReference type="ARBA" id="ARBA00022692"/>
    </source>
</evidence>
<dbReference type="OrthoDB" id="5985073at2759"/>
<evidence type="ECO:0000256" key="1">
    <source>
        <dbReference type="ARBA" id="ARBA00004167"/>
    </source>
</evidence>
<dbReference type="EMBL" id="KN838678">
    <property type="protein sequence ID" value="KIJ98018.1"/>
    <property type="molecule type" value="Genomic_DNA"/>
</dbReference>
<evidence type="ECO:0000256" key="6">
    <source>
        <dbReference type="ARBA" id="ARBA00023180"/>
    </source>
</evidence>
<reference evidence="8 9" key="1">
    <citation type="submission" date="2014-04" db="EMBL/GenBank/DDBJ databases">
        <authorList>
            <consortium name="DOE Joint Genome Institute"/>
            <person name="Kuo A."/>
            <person name="Kohler A."/>
            <person name="Nagy L.G."/>
            <person name="Floudas D."/>
            <person name="Copeland A."/>
            <person name="Barry K.W."/>
            <person name="Cichocki N."/>
            <person name="Veneault-Fourrey C."/>
            <person name="LaButti K."/>
            <person name="Lindquist E.A."/>
            <person name="Lipzen A."/>
            <person name="Lundell T."/>
            <person name="Morin E."/>
            <person name="Murat C."/>
            <person name="Sun H."/>
            <person name="Tunlid A."/>
            <person name="Henrissat B."/>
            <person name="Grigoriev I.V."/>
            <person name="Hibbett D.S."/>
            <person name="Martin F."/>
            <person name="Nordberg H.P."/>
            <person name="Cantor M.N."/>
            <person name="Hua S.X."/>
        </authorList>
    </citation>
    <scope>NUCLEOTIDE SEQUENCE [LARGE SCALE GENOMIC DNA]</scope>
    <source>
        <strain evidence="8 9">LaAM-08-1</strain>
    </source>
</reference>
<dbReference type="PANTHER" id="PTHR24269">
    <property type="entry name" value="KREMEN PROTEIN"/>
    <property type="match status" value="1"/>
</dbReference>
<keyword evidence="2" id="KW-0812">Transmembrane</keyword>
<protein>
    <recommendedName>
        <fullName evidence="7">WSC domain-containing protein</fullName>
    </recommendedName>
</protein>
<feature type="domain" description="WSC" evidence="7">
    <location>
        <begin position="1"/>
        <end position="68"/>
    </location>
</feature>
<name>A0A0C9X9G9_9AGAR</name>
<evidence type="ECO:0000256" key="4">
    <source>
        <dbReference type="ARBA" id="ARBA00022989"/>
    </source>
</evidence>
<organism evidence="8 9">
    <name type="scientific">Laccaria amethystina LaAM-08-1</name>
    <dbReference type="NCBI Taxonomy" id="1095629"/>
    <lineage>
        <taxon>Eukaryota</taxon>
        <taxon>Fungi</taxon>
        <taxon>Dikarya</taxon>
        <taxon>Basidiomycota</taxon>
        <taxon>Agaricomycotina</taxon>
        <taxon>Agaricomycetes</taxon>
        <taxon>Agaricomycetidae</taxon>
        <taxon>Agaricales</taxon>
        <taxon>Agaricineae</taxon>
        <taxon>Hydnangiaceae</taxon>
        <taxon>Laccaria</taxon>
    </lineage>
</organism>
<evidence type="ECO:0000259" key="7">
    <source>
        <dbReference type="PROSITE" id="PS51212"/>
    </source>
</evidence>
<keyword evidence="6" id="KW-0325">Glycoprotein</keyword>
<evidence type="ECO:0000256" key="3">
    <source>
        <dbReference type="ARBA" id="ARBA00022729"/>
    </source>
</evidence>
<dbReference type="HOGENOM" id="CLU_038070_0_0_1"/>
<dbReference type="SMART" id="SM00321">
    <property type="entry name" value="WSC"/>
    <property type="match status" value="2"/>
</dbReference>
<sequence>MTIETCVNICGAADYILAGVEFGSECYCDSALQIPGQAAPVTECNIACNGNANETCGGADRLNIFNNGKQPPVIVQSVNTTTGMWHYQGCFTDNTAARTLRAGMNIPGGTTAESCTAACAAAGGFVNAGLENGHECWCDNAINNPAQHTSNNDCRMVCQSTHTEFCGNANRVAVYHFSGTGTASGPAPCLAADLSDFKLMARFKNPPTTGPSLVDLKVVVVEMSSNNIWTVLSICPTCCSEWPSFTMRNSIVFPKSSNIVAQVMSSTAPKDGESPNFVASIPAFPGSQSYCTMQDIAGATGNPPLLAFGSKSDAFSVCKNNTANGRLDLVFSPVTGHPHYSLVMDCSPVSVQVIVSS</sequence>
<reference evidence="9" key="2">
    <citation type="submission" date="2015-01" db="EMBL/GenBank/DDBJ databases">
        <title>Evolutionary Origins and Diversification of the Mycorrhizal Mutualists.</title>
        <authorList>
            <consortium name="DOE Joint Genome Institute"/>
            <consortium name="Mycorrhizal Genomics Consortium"/>
            <person name="Kohler A."/>
            <person name="Kuo A."/>
            <person name="Nagy L.G."/>
            <person name="Floudas D."/>
            <person name="Copeland A."/>
            <person name="Barry K.W."/>
            <person name="Cichocki N."/>
            <person name="Veneault-Fourrey C."/>
            <person name="LaButti K."/>
            <person name="Lindquist E.A."/>
            <person name="Lipzen A."/>
            <person name="Lundell T."/>
            <person name="Morin E."/>
            <person name="Murat C."/>
            <person name="Riley R."/>
            <person name="Ohm R."/>
            <person name="Sun H."/>
            <person name="Tunlid A."/>
            <person name="Henrissat B."/>
            <person name="Grigoriev I.V."/>
            <person name="Hibbett D.S."/>
            <person name="Martin F."/>
        </authorList>
    </citation>
    <scope>NUCLEOTIDE SEQUENCE [LARGE SCALE GENOMIC DNA]</scope>
    <source>
        <strain evidence="9">LaAM-08-1</strain>
    </source>
</reference>
<dbReference type="AlphaFoldDB" id="A0A0C9X9G9"/>
<keyword evidence="9" id="KW-1185">Reference proteome</keyword>
<keyword evidence="4" id="KW-1133">Transmembrane helix</keyword>
<dbReference type="InterPro" id="IPR002889">
    <property type="entry name" value="WSC_carb-bd"/>
</dbReference>
<evidence type="ECO:0000313" key="9">
    <source>
        <dbReference type="Proteomes" id="UP000054477"/>
    </source>
</evidence>
<evidence type="ECO:0000256" key="5">
    <source>
        <dbReference type="ARBA" id="ARBA00023136"/>
    </source>
</evidence>
<evidence type="ECO:0000313" key="8">
    <source>
        <dbReference type="EMBL" id="KIJ98018.1"/>
    </source>
</evidence>
<keyword evidence="5" id="KW-0472">Membrane</keyword>
<feature type="domain" description="WSC" evidence="7">
    <location>
        <begin position="84"/>
        <end position="178"/>
    </location>
</feature>
<dbReference type="GO" id="GO:0005886">
    <property type="term" value="C:plasma membrane"/>
    <property type="evidence" value="ECO:0007669"/>
    <property type="project" value="TreeGrafter"/>
</dbReference>
<dbReference type="InterPro" id="IPR051836">
    <property type="entry name" value="Kremen_rcpt"/>
</dbReference>
<dbReference type="PANTHER" id="PTHR24269:SF16">
    <property type="entry name" value="PROTEIN SLG1"/>
    <property type="match status" value="1"/>
</dbReference>